<dbReference type="Proteomes" id="UP001056120">
    <property type="component" value="Linkage Group LG27"/>
</dbReference>
<protein>
    <submittedName>
        <fullName evidence="1">Uncharacterized protein</fullName>
    </submittedName>
</protein>
<accession>A0ACB8YN53</accession>
<evidence type="ECO:0000313" key="1">
    <source>
        <dbReference type="EMBL" id="KAI3686779.1"/>
    </source>
</evidence>
<reference evidence="1 2" key="2">
    <citation type="journal article" date="2022" name="Mol. Ecol. Resour.">
        <title>The genomes of chicory, endive, great burdock and yacon provide insights into Asteraceae paleo-polyploidization history and plant inulin production.</title>
        <authorList>
            <person name="Fan W."/>
            <person name="Wang S."/>
            <person name="Wang H."/>
            <person name="Wang A."/>
            <person name="Jiang F."/>
            <person name="Liu H."/>
            <person name="Zhao H."/>
            <person name="Xu D."/>
            <person name="Zhang Y."/>
        </authorList>
    </citation>
    <scope>NUCLEOTIDE SEQUENCE [LARGE SCALE GENOMIC DNA]</scope>
    <source>
        <strain evidence="2">cv. Yunnan</strain>
        <tissue evidence="1">Leaves</tissue>
    </source>
</reference>
<gene>
    <name evidence="1" type="ORF">L1987_80466</name>
</gene>
<reference evidence="2" key="1">
    <citation type="journal article" date="2022" name="Mol. Ecol. Resour.">
        <title>The genomes of chicory, endive, great burdock and yacon provide insights into Asteraceae palaeo-polyploidization history and plant inulin production.</title>
        <authorList>
            <person name="Fan W."/>
            <person name="Wang S."/>
            <person name="Wang H."/>
            <person name="Wang A."/>
            <person name="Jiang F."/>
            <person name="Liu H."/>
            <person name="Zhao H."/>
            <person name="Xu D."/>
            <person name="Zhang Y."/>
        </authorList>
    </citation>
    <scope>NUCLEOTIDE SEQUENCE [LARGE SCALE GENOMIC DNA]</scope>
    <source>
        <strain evidence="2">cv. Yunnan</strain>
    </source>
</reference>
<organism evidence="1 2">
    <name type="scientific">Smallanthus sonchifolius</name>
    <dbReference type="NCBI Taxonomy" id="185202"/>
    <lineage>
        <taxon>Eukaryota</taxon>
        <taxon>Viridiplantae</taxon>
        <taxon>Streptophyta</taxon>
        <taxon>Embryophyta</taxon>
        <taxon>Tracheophyta</taxon>
        <taxon>Spermatophyta</taxon>
        <taxon>Magnoliopsida</taxon>
        <taxon>eudicotyledons</taxon>
        <taxon>Gunneridae</taxon>
        <taxon>Pentapetalae</taxon>
        <taxon>asterids</taxon>
        <taxon>campanulids</taxon>
        <taxon>Asterales</taxon>
        <taxon>Asteraceae</taxon>
        <taxon>Asteroideae</taxon>
        <taxon>Heliantheae alliance</taxon>
        <taxon>Millerieae</taxon>
        <taxon>Smallanthus</taxon>
    </lineage>
</organism>
<keyword evidence="2" id="KW-1185">Reference proteome</keyword>
<dbReference type="EMBL" id="CM042044">
    <property type="protein sequence ID" value="KAI3686779.1"/>
    <property type="molecule type" value="Genomic_DNA"/>
</dbReference>
<name>A0ACB8YN53_9ASTR</name>
<sequence length="89" mass="10097">MDGVCRGKNKVNATRKPSPIFHTGQSQPRCCALYYFQQSFASVCDTILKSMPLIEQGLVSRVNPQIYEVGRTNTNHTHESQIIRSFHTQ</sequence>
<comment type="caution">
    <text evidence="1">The sequence shown here is derived from an EMBL/GenBank/DDBJ whole genome shotgun (WGS) entry which is preliminary data.</text>
</comment>
<proteinExistence type="predicted"/>
<evidence type="ECO:0000313" key="2">
    <source>
        <dbReference type="Proteomes" id="UP001056120"/>
    </source>
</evidence>